<evidence type="ECO:0000313" key="2">
    <source>
        <dbReference type="EMBL" id="MBT9281999.1"/>
    </source>
</evidence>
<evidence type="ECO:0000256" key="1">
    <source>
        <dbReference type="SAM" id="MobiDB-lite"/>
    </source>
</evidence>
<comment type="caution">
    <text evidence="2">The sequence shown here is derived from an EMBL/GenBank/DDBJ whole genome shotgun (WGS) entry which is preliminary data.</text>
</comment>
<reference evidence="2" key="1">
    <citation type="journal article" date="2021" name="Microbiology">
        <title>Metagenomic Analysis of the Microbial Community in the Underground Coal Fire Area (Kemerovo Region, Russia) Revealed Predominance of Thermophilic Members of the Phyla Deinococcus-thermus, Aquificae, and Firmicutes.</title>
        <authorList>
            <person name="Kadnikov V."/>
            <person name="Mardanov A.V."/>
            <person name="Beletsky A.V."/>
            <person name="Karnachuk O.V."/>
            <person name="Ravin N.V."/>
        </authorList>
    </citation>
    <scope>NUCLEOTIDE SEQUENCE</scope>
    <source>
        <strain evidence="2">RBS10-49</strain>
    </source>
</reference>
<sequence>MTGGIEVEGIQVINIPHERDEYDAYFPDFLLEVAEKYASRIPERLRPAIILDFDHVPDEELIAWGEAQRKPLSEAELKLIAALEELEKNGWQFGDGKTNKEGEKDGSIIQRP</sequence>
<dbReference type="EMBL" id="JAHHQF010000047">
    <property type="protein sequence ID" value="MBT9281999.1"/>
    <property type="molecule type" value="Genomic_DNA"/>
</dbReference>
<name>A0A947CVX1_HYDSH</name>
<dbReference type="Proteomes" id="UP000748108">
    <property type="component" value="Unassembled WGS sequence"/>
</dbReference>
<accession>A0A947CVX1</accession>
<protein>
    <submittedName>
        <fullName evidence="2">Uncharacterized protein</fullName>
    </submittedName>
</protein>
<proteinExistence type="predicted"/>
<organism evidence="2 3">
    <name type="scientific">Hydrogenibacillus schlegelii</name>
    <name type="common">Bacillus schlegelii</name>
    <dbReference type="NCBI Taxonomy" id="1484"/>
    <lineage>
        <taxon>Bacteria</taxon>
        <taxon>Bacillati</taxon>
        <taxon>Bacillota</taxon>
        <taxon>Bacilli</taxon>
        <taxon>Bacillales</taxon>
        <taxon>Bacillales Family X. Incertae Sedis</taxon>
        <taxon>Hydrogenibacillus</taxon>
    </lineage>
</organism>
<feature type="compositionally biased region" description="Basic and acidic residues" evidence="1">
    <location>
        <begin position="97"/>
        <end position="106"/>
    </location>
</feature>
<evidence type="ECO:0000313" key="3">
    <source>
        <dbReference type="Proteomes" id="UP000748108"/>
    </source>
</evidence>
<dbReference type="AlphaFoldDB" id="A0A947CVX1"/>
<feature type="region of interest" description="Disordered" evidence="1">
    <location>
        <begin position="91"/>
        <end position="112"/>
    </location>
</feature>
<gene>
    <name evidence="2" type="ORF">KM312_04995</name>
</gene>